<dbReference type="PANTHER" id="PTHR43537">
    <property type="entry name" value="TRANSCRIPTIONAL REGULATOR, GNTR FAMILY"/>
    <property type="match status" value="1"/>
</dbReference>
<dbReference type="SMART" id="SM00895">
    <property type="entry name" value="FCD"/>
    <property type="match status" value="1"/>
</dbReference>
<proteinExistence type="predicted"/>
<evidence type="ECO:0000259" key="4">
    <source>
        <dbReference type="PROSITE" id="PS50949"/>
    </source>
</evidence>
<reference evidence="5 6" key="1">
    <citation type="submission" date="2024-02" db="EMBL/GenBank/DDBJ databases">
        <title>The whole genome sequence of Pseudomonas benzopyrenica MLY92.</title>
        <authorList>
            <person name="Liu Y."/>
        </authorList>
    </citation>
    <scope>NUCLEOTIDE SEQUENCE [LARGE SCALE GENOMIC DNA]</scope>
    <source>
        <strain evidence="5 6">MLY92</strain>
    </source>
</reference>
<dbReference type="SUPFAM" id="SSF48008">
    <property type="entry name" value="GntR ligand-binding domain-like"/>
    <property type="match status" value="1"/>
</dbReference>
<evidence type="ECO:0000313" key="6">
    <source>
        <dbReference type="Proteomes" id="UP001372714"/>
    </source>
</evidence>
<sequence>MNLSALQTRVARDIVAYVRQEQFEEGHHLTELGLAKVLNTSRSPVKIAMQFLAEQGMLTYDRNRGFFLALSAKDMAGFAQSLFEEAEDPLYLQIASMRLQRKLPEQFAETDLMRLFDVTRATLRVVLMRIQQEGWIEQRAGQGWQFLPIIDSVQAYEESYTFRAIIEPAALLAPTFMVDAEALSRCRRQQEYIARGGYLTMTPRELFEANAQFHETLATFSGNRFHLQTVRRLDGLRRLVEYQQASQRTPRKEHAEEHLEILALLEAGDRLAAADRMRRHLEHARQHKVLSGLFITGMATDTELT</sequence>
<dbReference type="PANTHER" id="PTHR43537:SF5">
    <property type="entry name" value="UXU OPERON TRANSCRIPTIONAL REGULATOR"/>
    <property type="match status" value="1"/>
</dbReference>
<evidence type="ECO:0000256" key="3">
    <source>
        <dbReference type="ARBA" id="ARBA00023163"/>
    </source>
</evidence>
<protein>
    <submittedName>
        <fullName evidence="5">GntR family transcriptional regulator</fullName>
    </submittedName>
</protein>
<dbReference type="InterPro" id="IPR008920">
    <property type="entry name" value="TF_FadR/GntR_C"/>
</dbReference>
<organism evidence="5 6">
    <name type="scientific">Pseudomonas benzopyrenica</name>
    <dbReference type="NCBI Taxonomy" id="2993566"/>
    <lineage>
        <taxon>Bacteria</taxon>
        <taxon>Pseudomonadati</taxon>
        <taxon>Pseudomonadota</taxon>
        <taxon>Gammaproteobacteria</taxon>
        <taxon>Pseudomonadales</taxon>
        <taxon>Pseudomonadaceae</taxon>
        <taxon>Pseudomonas</taxon>
    </lineage>
</organism>
<dbReference type="SUPFAM" id="SSF46785">
    <property type="entry name" value="Winged helix' DNA-binding domain"/>
    <property type="match status" value="2"/>
</dbReference>
<dbReference type="PROSITE" id="PS50949">
    <property type="entry name" value="HTH_GNTR"/>
    <property type="match status" value="1"/>
</dbReference>
<dbReference type="InterPro" id="IPR000524">
    <property type="entry name" value="Tscrpt_reg_HTH_GntR"/>
</dbReference>
<dbReference type="Pfam" id="PF07729">
    <property type="entry name" value="FCD"/>
    <property type="match status" value="1"/>
</dbReference>
<feature type="domain" description="HTH gntR-type" evidence="4">
    <location>
        <begin position="4"/>
        <end position="71"/>
    </location>
</feature>
<accession>A0ABZ2FM17</accession>
<dbReference type="Gene3D" id="1.10.10.10">
    <property type="entry name" value="Winged helix-like DNA-binding domain superfamily/Winged helix DNA-binding domain"/>
    <property type="match status" value="2"/>
</dbReference>
<dbReference type="RefSeq" id="WP_338544719.1">
    <property type="nucleotide sequence ID" value="NZ_CP145723.1"/>
</dbReference>
<dbReference type="InterPro" id="IPR036388">
    <property type="entry name" value="WH-like_DNA-bd_sf"/>
</dbReference>
<dbReference type="InterPro" id="IPR036390">
    <property type="entry name" value="WH_DNA-bd_sf"/>
</dbReference>
<evidence type="ECO:0000313" key="5">
    <source>
        <dbReference type="EMBL" id="WWM65074.1"/>
    </source>
</evidence>
<keyword evidence="3" id="KW-0804">Transcription</keyword>
<evidence type="ECO:0000256" key="2">
    <source>
        <dbReference type="ARBA" id="ARBA00023125"/>
    </source>
</evidence>
<dbReference type="Gene3D" id="1.20.120.530">
    <property type="entry name" value="GntR ligand-binding domain-like"/>
    <property type="match status" value="1"/>
</dbReference>
<dbReference type="EMBL" id="CP145723">
    <property type="protein sequence ID" value="WWM65074.1"/>
    <property type="molecule type" value="Genomic_DNA"/>
</dbReference>
<keyword evidence="1" id="KW-0805">Transcription regulation</keyword>
<dbReference type="InterPro" id="IPR011711">
    <property type="entry name" value="GntR_C"/>
</dbReference>
<evidence type="ECO:0000256" key="1">
    <source>
        <dbReference type="ARBA" id="ARBA00023015"/>
    </source>
</evidence>
<name>A0ABZ2FM17_9PSED</name>
<keyword evidence="6" id="KW-1185">Reference proteome</keyword>
<dbReference type="Proteomes" id="UP001372714">
    <property type="component" value="Chromosome"/>
</dbReference>
<gene>
    <name evidence="5" type="ORF">V6W80_15225</name>
</gene>
<keyword evidence="2" id="KW-0238">DNA-binding</keyword>
<dbReference type="Pfam" id="PF00392">
    <property type="entry name" value="GntR"/>
    <property type="match status" value="1"/>
</dbReference>